<comment type="caution">
    <text evidence="5">The sequence shown here is derived from an EMBL/GenBank/DDBJ whole genome shotgun (WGS) entry which is preliminary data.</text>
</comment>
<dbReference type="InterPro" id="IPR003778">
    <property type="entry name" value="CT_A_B"/>
</dbReference>
<keyword evidence="6" id="KW-1185">Reference proteome</keyword>
<dbReference type="GO" id="GO:0016787">
    <property type="term" value="F:hydrolase activity"/>
    <property type="evidence" value="ECO:0007669"/>
    <property type="project" value="UniProtKB-KW"/>
</dbReference>
<evidence type="ECO:0000256" key="3">
    <source>
        <dbReference type="ARBA" id="ARBA00022840"/>
    </source>
</evidence>
<dbReference type="Gene3D" id="2.40.100.10">
    <property type="entry name" value="Cyclophilin-like"/>
    <property type="match status" value="1"/>
</dbReference>
<dbReference type="Pfam" id="PF02626">
    <property type="entry name" value="CT_A_B"/>
    <property type="match status" value="1"/>
</dbReference>
<dbReference type="Proteomes" id="UP000588604">
    <property type="component" value="Unassembled WGS sequence"/>
</dbReference>
<evidence type="ECO:0000313" key="5">
    <source>
        <dbReference type="EMBL" id="MBB6328045.1"/>
    </source>
</evidence>
<feature type="domain" description="Carboxyltransferase" evidence="4">
    <location>
        <begin position="29"/>
        <end position="292"/>
    </location>
</feature>
<gene>
    <name evidence="5" type="ORF">FHS59_003688</name>
</gene>
<keyword evidence="2" id="KW-0378">Hydrolase</keyword>
<dbReference type="InterPro" id="IPR029000">
    <property type="entry name" value="Cyclophilin-like_dom_sf"/>
</dbReference>
<dbReference type="InterPro" id="IPR052708">
    <property type="entry name" value="PxpC"/>
</dbReference>
<keyword evidence="3" id="KW-0067">ATP-binding</keyword>
<dbReference type="RefSeq" id="WP_184496774.1">
    <property type="nucleotide sequence ID" value="NZ_JACIJO010000003.1"/>
</dbReference>
<dbReference type="SMART" id="SM00797">
    <property type="entry name" value="AHS2"/>
    <property type="match status" value="1"/>
</dbReference>
<dbReference type="PANTHER" id="PTHR43309:SF5">
    <property type="entry name" value="5-OXOPROLINASE SUBUNIT C"/>
    <property type="match status" value="1"/>
</dbReference>
<evidence type="ECO:0000313" key="6">
    <source>
        <dbReference type="Proteomes" id="UP000588604"/>
    </source>
</evidence>
<evidence type="ECO:0000256" key="2">
    <source>
        <dbReference type="ARBA" id="ARBA00022801"/>
    </source>
</evidence>
<name>A0A841N011_9BACT</name>
<dbReference type="EMBL" id="JACIJO010000003">
    <property type="protein sequence ID" value="MBB6328045.1"/>
    <property type="molecule type" value="Genomic_DNA"/>
</dbReference>
<proteinExistence type="predicted"/>
<evidence type="ECO:0000256" key="1">
    <source>
        <dbReference type="ARBA" id="ARBA00022741"/>
    </source>
</evidence>
<organism evidence="5 6">
    <name type="scientific">Algoriphagus iocasae</name>
    <dbReference type="NCBI Taxonomy" id="1836499"/>
    <lineage>
        <taxon>Bacteria</taxon>
        <taxon>Pseudomonadati</taxon>
        <taxon>Bacteroidota</taxon>
        <taxon>Cytophagia</taxon>
        <taxon>Cytophagales</taxon>
        <taxon>Cyclobacteriaceae</taxon>
        <taxon>Algoriphagus</taxon>
    </lineage>
</organism>
<dbReference type="GO" id="GO:0005524">
    <property type="term" value="F:ATP binding"/>
    <property type="evidence" value="ECO:0007669"/>
    <property type="project" value="UniProtKB-KW"/>
</dbReference>
<sequence length="296" mass="32744">MIKDPANLTILKTGPGTSVQDFGRIGFGQFGIPISGAMDIRSMKWVNHLLKNKENEAVLEISQPGLKIQFDAPTQICLAGAKSNVFLNGQFIKSEGLIGIDFGDILEFGAINLGSKIYLGIKHGFRILPVMESKSFYPGILENGNLKKGDQIGYFTNQEKPKPSPVKVIFNRDWMLSDTIVAYEGPEWQFLPDSTKAQLEETKFTISNLQNRMAIQLEELIPNSLEEMSTAAVYPGSVQLTSGGKLIVLMKDAQVTGGYPRILQLPEDSIAHIAQKRPGETILFEIKRGFDFSKPH</sequence>
<dbReference type="AlphaFoldDB" id="A0A841N011"/>
<evidence type="ECO:0000259" key="4">
    <source>
        <dbReference type="SMART" id="SM00797"/>
    </source>
</evidence>
<accession>A0A841N011</accession>
<reference evidence="5 6" key="1">
    <citation type="submission" date="2020-08" db="EMBL/GenBank/DDBJ databases">
        <title>Genomic Encyclopedia of Type Strains, Phase IV (KMG-IV): sequencing the most valuable type-strain genomes for metagenomic binning, comparative biology and taxonomic classification.</title>
        <authorList>
            <person name="Goeker M."/>
        </authorList>
    </citation>
    <scope>NUCLEOTIDE SEQUENCE [LARGE SCALE GENOMIC DNA]</scope>
    <source>
        <strain evidence="5 6">DSM 102044</strain>
    </source>
</reference>
<dbReference type="PANTHER" id="PTHR43309">
    <property type="entry name" value="5-OXOPROLINASE SUBUNIT C"/>
    <property type="match status" value="1"/>
</dbReference>
<protein>
    <submittedName>
        <fullName evidence="5">Biotin-dependent carboxylase-like uncharacterized protein</fullName>
    </submittedName>
</protein>
<keyword evidence="1" id="KW-0547">Nucleotide-binding</keyword>